<feature type="compositionally biased region" description="Acidic residues" evidence="1">
    <location>
        <begin position="27"/>
        <end position="36"/>
    </location>
</feature>
<dbReference type="PANTHER" id="PTHR21354:SF0">
    <property type="entry name" value="ZINC FINGER PROTEIN 511"/>
    <property type="match status" value="1"/>
</dbReference>
<dbReference type="EMBL" id="JADGJQ010000026">
    <property type="protein sequence ID" value="KAJ3178479.1"/>
    <property type="molecule type" value="Genomic_DNA"/>
</dbReference>
<dbReference type="Proteomes" id="UP001212152">
    <property type="component" value="Unassembled WGS sequence"/>
</dbReference>
<keyword evidence="3" id="KW-1185">Reference proteome</keyword>
<evidence type="ECO:0000313" key="3">
    <source>
        <dbReference type="Proteomes" id="UP001212152"/>
    </source>
</evidence>
<feature type="region of interest" description="Disordered" evidence="1">
    <location>
        <begin position="228"/>
        <end position="315"/>
    </location>
</feature>
<sequence length="366" mass="41342">MMAATTDSPWTWAAPSPRKRSRSQAGDNDDSDDSDLEVAAPQYTKYSKLKEPHFSSQTVVRCTLSPYCTSLPPFCSESDYEEHYANHHIRVCVECSRVMPTARILDLHLMECHDSYFAAARERYDMYECFVDGCPSRHRTSRHRDKHLVRVHRFPEDFYFLVVRNGQQRESLQSLHEERPGAPAVEGYFKKKRNERRAAQTKRKSEALTIEGSESMVLDDPDAVVTVDAASPASPLRPPSARKPRKRGPKKPKKKPDDPAHREASLPCDERLEEEMTTSPHQGAAAQRPDIQSTQRKPPPTEEMEGLISSFSQMEIPKVPQKITFGRTRQPWAFARAATKSKAKEQDGTASTTLPGTEALSSMDVV</sequence>
<feature type="compositionally biased region" description="Basic and acidic residues" evidence="1">
    <location>
        <begin position="255"/>
        <end position="270"/>
    </location>
</feature>
<feature type="compositionally biased region" description="Basic residues" evidence="1">
    <location>
        <begin position="240"/>
        <end position="254"/>
    </location>
</feature>
<comment type="caution">
    <text evidence="2">The sequence shown here is derived from an EMBL/GenBank/DDBJ whole genome shotgun (WGS) entry which is preliminary data.</text>
</comment>
<gene>
    <name evidence="2" type="ORF">HDU87_003553</name>
</gene>
<evidence type="ECO:0008006" key="4">
    <source>
        <dbReference type="Google" id="ProtNLM"/>
    </source>
</evidence>
<feature type="region of interest" description="Disordered" evidence="1">
    <location>
        <begin position="336"/>
        <end position="366"/>
    </location>
</feature>
<protein>
    <recommendedName>
        <fullName evidence="4">C2H2-type domain-containing protein</fullName>
    </recommendedName>
</protein>
<proteinExistence type="predicted"/>
<dbReference type="PANTHER" id="PTHR21354">
    <property type="entry name" value="ZINC FINGER PROTEIN 511"/>
    <property type="match status" value="1"/>
</dbReference>
<feature type="region of interest" description="Disordered" evidence="1">
    <location>
        <begin position="1"/>
        <end position="36"/>
    </location>
</feature>
<name>A0AAD5TM23_9FUNG</name>
<evidence type="ECO:0000256" key="1">
    <source>
        <dbReference type="SAM" id="MobiDB-lite"/>
    </source>
</evidence>
<dbReference type="AlphaFoldDB" id="A0AAD5TM23"/>
<reference evidence="2" key="1">
    <citation type="submission" date="2020-05" db="EMBL/GenBank/DDBJ databases">
        <title>Phylogenomic resolution of chytrid fungi.</title>
        <authorList>
            <person name="Stajich J.E."/>
            <person name="Amses K."/>
            <person name="Simmons R."/>
            <person name="Seto K."/>
            <person name="Myers J."/>
            <person name="Bonds A."/>
            <person name="Quandt C.A."/>
            <person name="Barry K."/>
            <person name="Liu P."/>
            <person name="Grigoriev I."/>
            <person name="Longcore J.E."/>
            <person name="James T.Y."/>
        </authorList>
    </citation>
    <scope>NUCLEOTIDE SEQUENCE</scope>
    <source>
        <strain evidence="2">JEL0379</strain>
    </source>
</reference>
<evidence type="ECO:0000313" key="2">
    <source>
        <dbReference type="EMBL" id="KAJ3178479.1"/>
    </source>
</evidence>
<feature type="region of interest" description="Disordered" evidence="1">
    <location>
        <begin position="171"/>
        <end position="214"/>
    </location>
</feature>
<feature type="compositionally biased region" description="Basic residues" evidence="1">
    <location>
        <begin position="190"/>
        <end position="202"/>
    </location>
</feature>
<accession>A0AAD5TM23</accession>
<organism evidence="2 3">
    <name type="scientific">Geranomyces variabilis</name>
    <dbReference type="NCBI Taxonomy" id="109894"/>
    <lineage>
        <taxon>Eukaryota</taxon>
        <taxon>Fungi</taxon>
        <taxon>Fungi incertae sedis</taxon>
        <taxon>Chytridiomycota</taxon>
        <taxon>Chytridiomycota incertae sedis</taxon>
        <taxon>Chytridiomycetes</taxon>
        <taxon>Spizellomycetales</taxon>
        <taxon>Powellomycetaceae</taxon>
        <taxon>Geranomyces</taxon>
    </lineage>
</organism>
<dbReference type="InterPro" id="IPR039258">
    <property type="entry name" value="ZNF511"/>
</dbReference>